<protein>
    <submittedName>
        <fullName evidence="9">ABC transporter</fullName>
    </submittedName>
</protein>
<keyword evidence="6 7" id="KW-0472">Membrane</keyword>
<evidence type="ECO:0000256" key="2">
    <source>
        <dbReference type="ARBA" id="ARBA00022448"/>
    </source>
</evidence>
<evidence type="ECO:0000256" key="1">
    <source>
        <dbReference type="ARBA" id="ARBA00004651"/>
    </source>
</evidence>
<dbReference type="PANTHER" id="PTHR30193">
    <property type="entry name" value="ABC TRANSPORTER PERMEASE PROTEIN"/>
    <property type="match status" value="1"/>
</dbReference>
<gene>
    <name evidence="9" type="ORF">IX53_05830</name>
</gene>
<evidence type="ECO:0000256" key="6">
    <source>
        <dbReference type="ARBA" id="ARBA00023136"/>
    </source>
</evidence>
<evidence type="ECO:0000313" key="9">
    <source>
        <dbReference type="EMBL" id="AKI98294.1"/>
    </source>
</evidence>
<comment type="subcellular location">
    <subcellularLocation>
        <location evidence="1 7">Cell membrane</location>
        <topology evidence="1 7">Multi-pass membrane protein</topology>
    </subcellularLocation>
</comment>
<evidence type="ECO:0000259" key="8">
    <source>
        <dbReference type="PROSITE" id="PS50928"/>
    </source>
</evidence>
<name>A0A0G2ZFG5_9BACT</name>
<dbReference type="KEGG" id="kpf:IX53_05830"/>
<dbReference type="SUPFAM" id="SSF161098">
    <property type="entry name" value="MetI-like"/>
    <property type="match status" value="1"/>
</dbReference>
<dbReference type="AlphaFoldDB" id="A0A0G2ZFG5"/>
<keyword evidence="3" id="KW-1003">Cell membrane</keyword>
<evidence type="ECO:0000256" key="5">
    <source>
        <dbReference type="ARBA" id="ARBA00022989"/>
    </source>
</evidence>
<feature type="domain" description="ABC transmembrane type-1" evidence="8">
    <location>
        <begin position="66"/>
        <end position="276"/>
    </location>
</feature>
<feature type="transmembrane region" description="Helical" evidence="7">
    <location>
        <begin position="7"/>
        <end position="31"/>
    </location>
</feature>
<organism evidence="9 10">
    <name type="scientific">Kosmotoga pacifica</name>
    <dbReference type="NCBI Taxonomy" id="1330330"/>
    <lineage>
        <taxon>Bacteria</taxon>
        <taxon>Thermotogati</taxon>
        <taxon>Thermotogota</taxon>
        <taxon>Thermotogae</taxon>
        <taxon>Kosmotogales</taxon>
        <taxon>Kosmotogaceae</taxon>
        <taxon>Kosmotoga</taxon>
    </lineage>
</organism>
<dbReference type="PANTHER" id="PTHR30193:SF37">
    <property type="entry name" value="INNER MEMBRANE ABC TRANSPORTER PERMEASE PROTEIN YCJO"/>
    <property type="match status" value="1"/>
</dbReference>
<dbReference type="InterPro" id="IPR000515">
    <property type="entry name" value="MetI-like"/>
</dbReference>
<evidence type="ECO:0000313" key="10">
    <source>
        <dbReference type="Proteomes" id="UP000035159"/>
    </source>
</evidence>
<feature type="transmembrane region" description="Helical" evidence="7">
    <location>
        <begin position="100"/>
        <end position="120"/>
    </location>
</feature>
<keyword evidence="10" id="KW-1185">Reference proteome</keyword>
<accession>A0A0G2ZFG5</accession>
<dbReference type="InterPro" id="IPR035906">
    <property type="entry name" value="MetI-like_sf"/>
</dbReference>
<sequence>MIALSLFLGPGVILVLIFFLAPAVLTVILSLTEMDYRFNWDFVGFQNFIDMAHDFLIGMVIKNTLIYVGFTLAFFNVGLALLLSLLTTSISERSGTFFRLIWMLPRLTPSVVYGLLWLWIFDSTRFGLLNSLRELLFGNVEPMDFLSQHPMAVIVLANGFVGASFGMILFTSAIKSIPRDYLYAASVDGAGWFFKVRKVILPLLKWQVLFTTAYQTLSLLTSFEYILIITDGGPVFSTEVWALYTYHNAFENFRFGFGASLSLVLVIIGLVASLIYLKVFKFREMIQEPRIEVDA</sequence>
<proteinExistence type="inferred from homology"/>
<comment type="similarity">
    <text evidence="7">Belongs to the binding-protein-dependent transport system permease family.</text>
</comment>
<dbReference type="PROSITE" id="PS50928">
    <property type="entry name" value="ABC_TM1"/>
    <property type="match status" value="1"/>
</dbReference>
<dbReference type="PATRIC" id="fig|1330330.3.peg.1181"/>
<keyword evidence="5 7" id="KW-1133">Transmembrane helix</keyword>
<dbReference type="STRING" id="1330330.IX53_05830"/>
<dbReference type="InterPro" id="IPR051393">
    <property type="entry name" value="ABC_transporter_permease"/>
</dbReference>
<dbReference type="EMBL" id="CP011232">
    <property type="protein sequence ID" value="AKI98294.1"/>
    <property type="molecule type" value="Genomic_DNA"/>
</dbReference>
<dbReference type="Proteomes" id="UP000035159">
    <property type="component" value="Chromosome"/>
</dbReference>
<evidence type="ECO:0000256" key="3">
    <source>
        <dbReference type="ARBA" id="ARBA00022475"/>
    </source>
</evidence>
<feature type="transmembrane region" description="Helical" evidence="7">
    <location>
        <begin position="255"/>
        <end position="277"/>
    </location>
</feature>
<dbReference type="Gene3D" id="1.10.3720.10">
    <property type="entry name" value="MetI-like"/>
    <property type="match status" value="1"/>
</dbReference>
<dbReference type="Pfam" id="PF00528">
    <property type="entry name" value="BPD_transp_1"/>
    <property type="match status" value="1"/>
</dbReference>
<feature type="transmembrane region" description="Helical" evidence="7">
    <location>
        <begin position="151"/>
        <end position="170"/>
    </location>
</feature>
<evidence type="ECO:0000256" key="7">
    <source>
        <dbReference type="RuleBase" id="RU363032"/>
    </source>
</evidence>
<dbReference type="GO" id="GO:0005886">
    <property type="term" value="C:plasma membrane"/>
    <property type="evidence" value="ECO:0007669"/>
    <property type="project" value="UniProtKB-SubCell"/>
</dbReference>
<dbReference type="CDD" id="cd06261">
    <property type="entry name" value="TM_PBP2"/>
    <property type="match status" value="1"/>
</dbReference>
<feature type="transmembrane region" description="Helical" evidence="7">
    <location>
        <begin position="208"/>
        <end position="228"/>
    </location>
</feature>
<evidence type="ECO:0000256" key="4">
    <source>
        <dbReference type="ARBA" id="ARBA00022692"/>
    </source>
</evidence>
<keyword evidence="2 7" id="KW-0813">Transport</keyword>
<dbReference type="RefSeq" id="WP_047755488.1">
    <property type="nucleotide sequence ID" value="NZ_CAJUHA010000015.1"/>
</dbReference>
<feature type="transmembrane region" description="Helical" evidence="7">
    <location>
        <begin position="65"/>
        <end position="88"/>
    </location>
</feature>
<dbReference type="GO" id="GO:0055085">
    <property type="term" value="P:transmembrane transport"/>
    <property type="evidence" value="ECO:0007669"/>
    <property type="project" value="InterPro"/>
</dbReference>
<keyword evidence="4 7" id="KW-0812">Transmembrane</keyword>
<reference evidence="9 10" key="1">
    <citation type="submission" date="2015-04" db="EMBL/GenBank/DDBJ databases">
        <title>Complete Genome Sequence of Kosmotoga pacifica SLHLJ1.</title>
        <authorList>
            <person name="Jiang L.J."/>
            <person name="Shao Z.Z."/>
            <person name="Jebbar M."/>
        </authorList>
    </citation>
    <scope>NUCLEOTIDE SEQUENCE [LARGE SCALE GENOMIC DNA]</scope>
    <source>
        <strain evidence="9 10">SLHLJ1</strain>
    </source>
</reference>